<comment type="caution">
    <text evidence="1">The sequence shown here is derived from an EMBL/GenBank/DDBJ whole genome shotgun (WGS) entry which is preliminary data.</text>
</comment>
<dbReference type="AlphaFoldDB" id="A0AAV7VSM3"/>
<dbReference type="EMBL" id="JANPWB010000002">
    <property type="protein sequence ID" value="KAJ1204708.1"/>
    <property type="molecule type" value="Genomic_DNA"/>
</dbReference>
<accession>A0AAV7VSM3</accession>
<keyword evidence="2" id="KW-1185">Reference proteome</keyword>
<sequence length="178" mass="19636">MEAAAAGFPWPRIHHRLATRVGLLVIRLPRVLPCPRTLREHCSAFVWRAVHAERCCPTEWRPVAVAWSSYGILSLLPCGVGSFGSGMFPVGVPSPGTCWRRWRRLPAVGVVPERDAHHSSSRCAGGELETCEWDCWLPEIGVTGFAAFTGMSFLGAVCSMRRLLKWLQLGSGVLEGKR</sequence>
<reference evidence="1" key="1">
    <citation type="journal article" date="2022" name="bioRxiv">
        <title>Sequencing and chromosome-scale assembly of the giantPleurodeles waltlgenome.</title>
        <authorList>
            <person name="Brown T."/>
            <person name="Elewa A."/>
            <person name="Iarovenko S."/>
            <person name="Subramanian E."/>
            <person name="Araus A.J."/>
            <person name="Petzold A."/>
            <person name="Susuki M."/>
            <person name="Suzuki K.-i.T."/>
            <person name="Hayashi T."/>
            <person name="Toyoda A."/>
            <person name="Oliveira C."/>
            <person name="Osipova E."/>
            <person name="Leigh N.D."/>
            <person name="Simon A."/>
            <person name="Yun M.H."/>
        </authorList>
    </citation>
    <scope>NUCLEOTIDE SEQUENCE</scope>
    <source>
        <strain evidence="1">20211129_DDA</strain>
        <tissue evidence="1">Liver</tissue>
    </source>
</reference>
<name>A0AAV7VSM3_PLEWA</name>
<organism evidence="1 2">
    <name type="scientific">Pleurodeles waltl</name>
    <name type="common">Iberian ribbed newt</name>
    <dbReference type="NCBI Taxonomy" id="8319"/>
    <lineage>
        <taxon>Eukaryota</taxon>
        <taxon>Metazoa</taxon>
        <taxon>Chordata</taxon>
        <taxon>Craniata</taxon>
        <taxon>Vertebrata</taxon>
        <taxon>Euteleostomi</taxon>
        <taxon>Amphibia</taxon>
        <taxon>Batrachia</taxon>
        <taxon>Caudata</taxon>
        <taxon>Salamandroidea</taxon>
        <taxon>Salamandridae</taxon>
        <taxon>Pleurodelinae</taxon>
        <taxon>Pleurodeles</taxon>
    </lineage>
</organism>
<evidence type="ECO:0000313" key="1">
    <source>
        <dbReference type="EMBL" id="KAJ1204708.1"/>
    </source>
</evidence>
<dbReference type="Proteomes" id="UP001066276">
    <property type="component" value="Chromosome 1_2"/>
</dbReference>
<gene>
    <name evidence="1" type="ORF">NDU88_000147</name>
</gene>
<evidence type="ECO:0000313" key="2">
    <source>
        <dbReference type="Proteomes" id="UP001066276"/>
    </source>
</evidence>
<protein>
    <submittedName>
        <fullName evidence="1">Uncharacterized protein</fullName>
    </submittedName>
</protein>
<proteinExistence type="predicted"/>